<dbReference type="GO" id="GO:0008168">
    <property type="term" value="F:methyltransferase activity"/>
    <property type="evidence" value="ECO:0007669"/>
    <property type="project" value="UniProtKB-UniRule"/>
</dbReference>
<keyword evidence="5 6" id="KW-0949">S-adenosyl-L-methionine</keyword>
<dbReference type="AlphaFoldDB" id="A0A917G475"/>
<comment type="caution">
    <text evidence="7">The sequence shown here is derived from an EMBL/GenBank/DDBJ whole genome shotgun (WGS) entry which is preliminary data.</text>
</comment>
<comment type="similarity">
    <text evidence="2 6">Belongs to the UPF0677 family.</text>
</comment>
<dbReference type="InterPro" id="IPR011610">
    <property type="entry name" value="SAM_mthyl_Trfase_ML2640-like"/>
</dbReference>
<evidence type="ECO:0000256" key="6">
    <source>
        <dbReference type="RuleBase" id="RU362030"/>
    </source>
</evidence>
<dbReference type="Pfam" id="PF04072">
    <property type="entry name" value="LCM"/>
    <property type="match status" value="1"/>
</dbReference>
<dbReference type="SUPFAM" id="SSF53335">
    <property type="entry name" value="S-adenosyl-L-methionine-dependent methyltransferases"/>
    <property type="match status" value="1"/>
</dbReference>
<keyword evidence="8" id="KW-1185">Reference proteome</keyword>
<evidence type="ECO:0000256" key="2">
    <source>
        <dbReference type="ARBA" id="ARBA00008138"/>
    </source>
</evidence>
<proteinExistence type="inferred from homology"/>
<comment type="function">
    <text evidence="1 6">Exhibits S-adenosyl-L-methionine-dependent methyltransferase activity.</text>
</comment>
<dbReference type="NCBIfam" id="TIGR00027">
    <property type="entry name" value="mthyl_TIGR00027"/>
    <property type="match status" value="1"/>
</dbReference>
<gene>
    <name evidence="7" type="ORF">GCM10007304_39610</name>
</gene>
<keyword evidence="3 6" id="KW-0489">Methyltransferase</keyword>
<organism evidence="7 8">
    <name type="scientific">Rhodococcoides trifolii</name>
    <dbReference type="NCBI Taxonomy" id="908250"/>
    <lineage>
        <taxon>Bacteria</taxon>
        <taxon>Bacillati</taxon>
        <taxon>Actinomycetota</taxon>
        <taxon>Actinomycetes</taxon>
        <taxon>Mycobacteriales</taxon>
        <taxon>Nocardiaceae</taxon>
        <taxon>Rhodococcoides</taxon>
    </lineage>
</organism>
<evidence type="ECO:0000313" key="8">
    <source>
        <dbReference type="Proteomes" id="UP000654257"/>
    </source>
</evidence>
<evidence type="ECO:0000256" key="4">
    <source>
        <dbReference type="ARBA" id="ARBA00022679"/>
    </source>
</evidence>
<evidence type="ECO:0000313" key="7">
    <source>
        <dbReference type="EMBL" id="GGG21854.1"/>
    </source>
</evidence>
<dbReference type="Proteomes" id="UP000654257">
    <property type="component" value="Unassembled WGS sequence"/>
</dbReference>
<reference evidence="7" key="1">
    <citation type="journal article" date="2014" name="Int. J. Syst. Evol. Microbiol.">
        <title>Complete genome sequence of Corynebacterium casei LMG S-19264T (=DSM 44701T), isolated from a smear-ripened cheese.</title>
        <authorList>
            <consortium name="US DOE Joint Genome Institute (JGI-PGF)"/>
            <person name="Walter F."/>
            <person name="Albersmeier A."/>
            <person name="Kalinowski J."/>
            <person name="Ruckert C."/>
        </authorList>
    </citation>
    <scope>NUCLEOTIDE SEQUENCE</scope>
    <source>
        <strain evidence="7">CCM 7905</strain>
    </source>
</reference>
<evidence type="ECO:0000256" key="1">
    <source>
        <dbReference type="ARBA" id="ARBA00003907"/>
    </source>
</evidence>
<evidence type="ECO:0000256" key="5">
    <source>
        <dbReference type="ARBA" id="ARBA00022691"/>
    </source>
</evidence>
<dbReference type="EMBL" id="BMCU01000005">
    <property type="protein sequence ID" value="GGG21854.1"/>
    <property type="molecule type" value="Genomic_DNA"/>
</dbReference>
<dbReference type="EC" id="2.1.1.-" evidence="6"/>
<protein>
    <recommendedName>
        <fullName evidence="6">S-adenosyl-L-methionine-dependent methyltransferase</fullName>
        <ecNumber evidence="6">2.1.1.-</ecNumber>
    </recommendedName>
</protein>
<dbReference type="Gene3D" id="3.40.50.150">
    <property type="entry name" value="Vaccinia Virus protein VP39"/>
    <property type="match status" value="1"/>
</dbReference>
<sequence length="194" mass="21706">MGAGLDTFGFRHSHRGLQTFEVDHPATQAWKRGRLMDAGIDVPAAVTFVPVDFETDSLTRALEHNGFRSTEPAVFVWLGVVFYLTPDAALSTLEYVAGQPHPTEVVFDYLQPAHTDESREHLQARADRLAAAGEAWHTYFTPDDLARQLRVLGFTHIEDRSAAELVDSYSGELTRFVNDIPDQLRASRIVRAQL</sequence>
<name>A0A917G475_9NOCA</name>
<dbReference type="InterPro" id="IPR029063">
    <property type="entry name" value="SAM-dependent_MTases_sf"/>
</dbReference>
<accession>A0A917G475</accession>
<dbReference type="PANTHER" id="PTHR43619">
    <property type="entry name" value="S-ADENOSYL-L-METHIONINE-DEPENDENT METHYLTRANSFERASE YKTD-RELATED"/>
    <property type="match status" value="1"/>
</dbReference>
<keyword evidence="4" id="KW-0808">Transferase</keyword>
<dbReference type="InterPro" id="IPR007213">
    <property type="entry name" value="Ppm1/Ppm2/Tcmp"/>
</dbReference>
<dbReference type="GO" id="GO:0032259">
    <property type="term" value="P:methylation"/>
    <property type="evidence" value="ECO:0007669"/>
    <property type="project" value="UniProtKB-KW"/>
</dbReference>
<reference evidence="7" key="2">
    <citation type="submission" date="2020-09" db="EMBL/GenBank/DDBJ databases">
        <authorList>
            <person name="Sun Q."/>
            <person name="Sedlacek I."/>
        </authorList>
    </citation>
    <scope>NUCLEOTIDE SEQUENCE</scope>
    <source>
        <strain evidence="7">CCM 7905</strain>
    </source>
</reference>
<evidence type="ECO:0000256" key="3">
    <source>
        <dbReference type="ARBA" id="ARBA00022603"/>
    </source>
</evidence>
<dbReference type="PANTHER" id="PTHR43619:SF2">
    <property type="entry name" value="S-ADENOSYL-L-METHIONINE-DEPENDENT METHYLTRANSFERASES SUPERFAMILY PROTEIN"/>
    <property type="match status" value="1"/>
</dbReference>